<dbReference type="GO" id="GO:0140662">
    <property type="term" value="F:ATP-dependent protein folding chaperone"/>
    <property type="evidence" value="ECO:0007669"/>
    <property type="project" value="InterPro"/>
</dbReference>
<dbReference type="AlphaFoldDB" id="X6P529"/>
<dbReference type="Gene3D" id="1.20.1270.10">
    <property type="match status" value="1"/>
</dbReference>
<evidence type="ECO:0000256" key="2">
    <source>
        <dbReference type="ARBA" id="ARBA00022840"/>
    </source>
</evidence>
<proteinExistence type="predicted"/>
<dbReference type="Proteomes" id="UP000023152">
    <property type="component" value="Unassembled WGS sequence"/>
</dbReference>
<dbReference type="OrthoDB" id="2401965at2759"/>
<name>X6P529_RETFI</name>
<feature type="non-terminal residue" evidence="3">
    <location>
        <position position="1"/>
    </location>
</feature>
<dbReference type="Pfam" id="PF00012">
    <property type="entry name" value="HSP70"/>
    <property type="match status" value="1"/>
</dbReference>
<organism evidence="3 4">
    <name type="scientific">Reticulomyxa filosa</name>
    <dbReference type="NCBI Taxonomy" id="46433"/>
    <lineage>
        <taxon>Eukaryota</taxon>
        <taxon>Sar</taxon>
        <taxon>Rhizaria</taxon>
        <taxon>Retaria</taxon>
        <taxon>Foraminifera</taxon>
        <taxon>Monothalamids</taxon>
        <taxon>Reticulomyxidae</taxon>
        <taxon>Reticulomyxa</taxon>
    </lineage>
</organism>
<protein>
    <recommendedName>
        <fullName evidence="5">Heat shock protein 70</fullName>
    </recommendedName>
</protein>
<gene>
    <name evidence="3" type="ORF">RFI_03445</name>
</gene>
<dbReference type="InterPro" id="IPR013126">
    <property type="entry name" value="Hsp_70_fam"/>
</dbReference>
<comment type="caution">
    <text evidence="3">The sequence shown here is derived from an EMBL/GenBank/DDBJ whole genome shotgun (WGS) entry which is preliminary data.</text>
</comment>
<dbReference type="PANTHER" id="PTHR19375">
    <property type="entry name" value="HEAT SHOCK PROTEIN 70KDA"/>
    <property type="match status" value="1"/>
</dbReference>
<sequence>PKIQQMVKEYFNGKKVNFNTNPDELVAFGAAAHDAVINEQAGDTVEKIFQDITVTADEGRSSQEEISTMLKSVTQFAAGAQKLGNTIEARNKLESAVYHLKNELDDENKLAGHVSEADKETLTKACNDVILWMKENTDAELAHYKHQQVAFDSITQPILDNFCQQAHCGANDAVHYITDH</sequence>
<keyword evidence="4" id="KW-1185">Reference proteome</keyword>
<dbReference type="Gene3D" id="3.30.420.40">
    <property type="match status" value="2"/>
</dbReference>
<evidence type="ECO:0000313" key="4">
    <source>
        <dbReference type="Proteomes" id="UP000023152"/>
    </source>
</evidence>
<keyword evidence="2" id="KW-0067">ATP-binding</keyword>
<dbReference type="GO" id="GO:0005524">
    <property type="term" value="F:ATP binding"/>
    <property type="evidence" value="ECO:0007669"/>
    <property type="project" value="UniProtKB-KW"/>
</dbReference>
<dbReference type="EMBL" id="ASPP01003218">
    <property type="protein sequence ID" value="ETO33655.1"/>
    <property type="molecule type" value="Genomic_DNA"/>
</dbReference>
<keyword evidence="1" id="KW-0547">Nucleotide-binding</keyword>
<dbReference type="InterPro" id="IPR029048">
    <property type="entry name" value="HSP70_C_sf"/>
</dbReference>
<dbReference type="SUPFAM" id="SSF100934">
    <property type="entry name" value="Heat shock protein 70kD (HSP70), C-terminal subdomain"/>
    <property type="match status" value="1"/>
</dbReference>
<evidence type="ECO:0000313" key="3">
    <source>
        <dbReference type="EMBL" id="ETO33655.1"/>
    </source>
</evidence>
<reference evidence="3 4" key="1">
    <citation type="journal article" date="2013" name="Curr. Biol.">
        <title>The Genome of the Foraminiferan Reticulomyxa filosa.</title>
        <authorList>
            <person name="Glockner G."/>
            <person name="Hulsmann N."/>
            <person name="Schleicher M."/>
            <person name="Noegel A.A."/>
            <person name="Eichinger L."/>
            <person name="Gallinger C."/>
            <person name="Pawlowski J."/>
            <person name="Sierra R."/>
            <person name="Euteneuer U."/>
            <person name="Pillet L."/>
            <person name="Moustafa A."/>
            <person name="Platzer M."/>
            <person name="Groth M."/>
            <person name="Szafranski K."/>
            <person name="Schliwa M."/>
        </authorList>
    </citation>
    <scope>NUCLEOTIDE SEQUENCE [LARGE SCALE GENOMIC DNA]</scope>
</reference>
<evidence type="ECO:0000256" key="1">
    <source>
        <dbReference type="ARBA" id="ARBA00022741"/>
    </source>
</evidence>
<accession>X6P529</accession>
<evidence type="ECO:0008006" key="5">
    <source>
        <dbReference type="Google" id="ProtNLM"/>
    </source>
</evidence>